<sequence length="387" mass="44100">MMKIKNIKARFVLLFAIMGFMGPSAVHAQFFKKLKKNVEDRVVEVAGEKSDQLLGGETKTTVNDNVKTGADTKTTPTETQVKKVDPSLQDQEVLRFKAPSKDFRDIVIQAYNGLPRYGELNFQSGSNALITNKAYKALLELKFLEDTFKDMDRSKLTKHKNTAGDLAKKNSEFAQNNLRILAGETLSEDKLKEYFCDSEAPSPCSFYNRAGERMHVSYWGGTSTNEFAQNRSYTTFVKEYFDTLKNWSQSFYTNDSEVAYYVAKGLVGEKYDFKEKGYWIGNLFSIGGDFILHQSNFLPYTENEKAIRHQGKKIFLPMDADKAKTYKLIPRSPVYVVFKVLVSPKPNNTTSVKWEYELESPILEIYKDVALTDKMGEVDINSTNLKN</sequence>
<evidence type="ECO:0000313" key="4">
    <source>
        <dbReference type="Proteomes" id="UP000245667"/>
    </source>
</evidence>
<evidence type="ECO:0000313" key="3">
    <source>
        <dbReference type="EMBL" id="PWK24547.1"/>
    </source>
</evidence>
<keyword evidence="5" id="KW-1185">Reference proteome</keyword>
<dbReference type="RefSeq" id="WP_146197794.1">
    <property type="nucleotide sequence ID" value="NZ_JACWLN010000001.1"/>
</dbReference>
<reference evidence="3 4" key="1">
    <citation type="submission" date="2018-05" db="EMBL/GenBank/DDBJ databases">
        <title>Genomic Encyclopedia of Archaeal and Bacterial Type Strains, Phase II (KMG-II): from individual species to whole genera.</title>
        <authorList>
            <person name="Goeker M."/>
        </authorList>
    </citation>
    <scope>NUCLEOTIDE SEQUENCE [LARGE SCALE GENOMIC DNA]</scope>
    <source>
        <strain evidence="3 4">DSM 23514</strain>
    </source>
</reference>
<evidence type="ECO:0000313" key="2">
    <source>
        <dbReference type="EMBL" id="MBD1258993.1"/>
    </source>
</evidence>
<keyword evidence="1" id="KW-0732">Signal</keyword>
<dbReference type="AlphaFoldDB" id="A0A316E1P3"/>
<dbReference type="OrthoDB" id="1170795at2"/>
<organism evidence="3 4">
    <name type="scientific">Maribacter polysiphoniae</name>
    <dbReference type="NCBI Taxonomy" id="429344"/>
    <lineage>
        <taxon>Bacteria</taxon>
        <taxon>Pseudomonadati</taxon>
        <taxon>Bacteroidota</taxon>
        <taxon>Flavobacteriia</taxon>
        <taxon>Flavobacteriales</taxon>
        <taxon>Flavobacteriaceae</taxon>
        <taxon>Maribacter</taxon>
    </lineage>
</organism>
<gene>
    <name evidence="2" type="ORF">HZY62_00210</name>
    <name evidence="3" type="ORF">LX92_00911</name>
</gene>
<accession>A0A316E1P3</accession>
<dbReference type="EMBL" id="JACWLN010000001">
    <property type="protein sequence ID" value="MBD1258993.1"/>
    <property type="molecule type" value="Genomic_DNA"/>
</dbReference>
<evidence type="ECO:0008006" key="6">
    <source>
        <dbReference type="Google" id="ProtNLM"/>
    </source>
</evidence>
<protein>
    <recommendedName>
        <fullName evidence="6">ADP-ribosyltransferase exoenzyme</fullName>
    </recommendedName>
</protein>
<feature type="signal peptide" evidence="1">
    <location>
        <begin position="1"/>
        <end position="28"/>
    </location>
</feature>
<evidence type="ECO:0000256" key="1">
    <source>
        <dbReference type="SAM" id="SignalP"/>
    </source>
</evidence>
<name>A0A316E1P3_9FLAO</name>
<feature type="chain" id="PRO_5016310517" description="ADP-ribosyltransferase exoenzyme" evidence="1">
    <location>
        <begin position="29"/>
        <end position="387"/>
    </location>
</feature>
<reference evidence="2 5" key="2">
    <citation type="submission" date="2020-07" db="EMBL/GenBank/DDBJ databases">
        <title>The draft genome sequence of Maribacter polysiphoniae KCTC 22021.</title>
        <authorList>
            <person name="Mu L."/>
        </authorList>
    </citation>
    <scope>NUCLEOTIDE SEQUENCE [LARGE SCALE GENOMIC DNA]</scope>
    <source>
        <strain evidence="2 5">KCTC 22021</strain>
    </source>
</reference>
<dbReference type="EMBL" id="QGGQ01000002">
    <property type="protein sequence ID" value="PWK24547.1"/>
    <property type="molecule type" value="Genomic_DNA"/>
</dbReference>
<dbReference type="Proteomes" id="UP000245667">
    <property type="component" value="Unassembled WGS sequence"/>
</dbReference>
<comment type="caution">
    <text evidence="3">The sequence shown here is derived from an EMBL/GenBank/DDBJ whole genome shotgun (WGS) entry which is preliminary data.</text>
</comment>
<dbReference type="Proteomes" id="UP000651837">
    <property type="component" value="Unassembled WGS sequence"/>
</dbReference>
<proteinExistence type="predicted"/>
<evidence type="ECO:0000313" key="5">
    <source>
        <dbReference type="Proteomes" id="UP000651837"/>
    </source>
</evidence>